<comment type="caution">
    <text evidence="2">The sequence shown here is derived from an EMBL/GenBank/DDBJ whole genome shotgun (WGS) entry which is preliminary data.</text>
</comment>
<feature type="domain" description="ABM" evidence="1">
    <location>
        <begin position="48"/>
        <end position="140"/>
    </location>
</feature>
<dbReference type="InterPro" id="IPR007138">
    <property type="entry name" value="ABM_dom"/>
</dbReference>
<evidence type="ECO:0000259" key="1">
    <source>
        <dbReference type="PROSITE" id="PS51725"/>
    </source>
</evidence>
<evidence type="ECO:0000313" key="2">
    <source>
        <dbReference type="EMBL" id="MBN7816880.1"/>
    </source>
</evidence>
<dbReference type="Proteomes" id="UP000664480">
    <property type="component" value="Unassembled WGS sequence"/>
</dbReference>
<gene>
    <name evidence="2" type="ORF">J0A69_15645</name>
</gene>
<name>A0ABS3CKX6_9BACT</name>
<keyword evidence="2" id="KW-0503">Monooxygenase</keyword>
<protein>
    <submittedName>
        <fullName evidence="2">Antibiotic biosynthesis monooxygenase</fullName>
    </submittedName>
</protein>
<keyword evidence="3" id="KW-1185">Reference proteome</keyword>
<accession>A0ABS3CKX6</accession>
<dbReference type="PROSITE" id="PS51725">
    <property type="entry name" value="ABM"/>
    <property type="match status" value="1"/>
</dbReference>
<dbReference type="SUPFAM" id="SSF54909">
    <property type="entry name" value="Dimeric alpha+beta barrel"/>
    <property type="match status" value="1"/>
</dbReference>
<dbReference type="InterPro" id="IPR011008">
    <property type="entry name" value="Dimeric_a/b-barrel"/>
</dbReference>
<dbReference type="RefSeq" id="WP_206587537.1">
    <property type="nucleotide sequence ID" value="NZ_JAFKCU010000003.1"/>
</dbReference>
<dbReference type="Pfam" id="PF03992">
    <property type="entry name" value="ABM"/>
    <property type="match status" value="1"/>
</dbReference>
<dbReference type="Gene3D" id="3.30.70.100">
    <property type="match status" value="1"/>
</dbReference>
<sequence length="153" mass="17831">MKVFSLLIFMLMVQHVAVYSQDNVDQIPEEKSNIDSTFNSPHPAEKHLIRISEIEIFPEFLDEYISILKEESNASVNNEPGVISIFPLVQKENPTQIRILEFYQNQEAYQSHIASEHFQYYKKSTLHMVKELKLVDMNVIDPSAMSLIFQKLK</sequence>
<keyword evidence="2" id="KW-0560">Oxidoreductase</keyword>
<dbReference type="PANTHER" id="PTHR33336:SF3">
    <property type="entry name" value="ABM DOMAIN-CONTAINING PROTEIN"/>
    <property type="match status" value="1"/>
</dbReference>
<evidence type="ECO:0000313" key="3">
    <source>
        <dbReference type="Proteomes" id="UP000664480"/>
    </source>
</evidence>
<organism evidence="2 3">
    <name type="scientific">Algoriphagus pacificus</name>
    <dbReference type="NCBI Taxonomy" id="2811234"/>
    <lineage>
        <taxon>Bacteria</taxon>
        <taxon>Pseudomonadati</taxon>
        <taxon>Bacteroidota</taxon>
        <taxon>Cytophagia</taxon>
        <taxon>Cytophagales</taxon>
        <taxon>Cyclobacteriaceae</taxon>
        <taxon>Algoriphagus</taxon>
    </lineage>
</organism>
<dbReference type="GO" id="GO:0004497">
    <property type="term" value="F:monooxygenase activity"/>
    <property type="evidence" value="ECO:0007669"/>
    <property type="project" value="UniProtKB-KW"/>
</dbReference>
<dbReference type="InterPro" id="IPR050744">
    <property type="entry name" value="AI-2_Isomerase_LsrG"/>
</dbReference>
<reference evidence="2 3" key="1">
    <citation type="submission" date="2021-03" db="EMBL/GenBank/DDBJ databases">
        <title>novel species isolated from a fishpond in China.</title>
        <authorList>
            <person name="Lu H."/>
            <person name="Cai Z."/>
        </authorList>
    </citation>
    <scope>NUCLEOTIDE SEQUENCE [LARGE SCALE GENOMIC DNA]</scope>
    <source>
        <strain evidence="2 3">YJ13C</strain>
    </source>
</reference>
<dbReference type="EMBL" id="JAFKCU010000003">
    <property type="protein sequence ID" value="MBN7816880.1"/>
    <property type="molecule type" value="Genomic_DNA"/>
</dbReference>
<dbReference type="PANTHER" id="PTHR33336">
    <property type="entry name" value="QUINOL MONOOXYGENASE YGIN-RELATED"/>
    <property type="match status" value="1"/>
</dbReference>
<proteinExistence type="predicted"/>